<dbReference type="InterPro" id="IPR000055">
    <property type="entry name" value="Restrct_endonuc_typeI_TRD"/>
</dbReference>
<dbReference type="Proteomes" id="UP000231409">
    <property type="component" value="Unassembled WGS sequence"/>
</dbReference>
<organism evidence="5 6">
    <name type="scientific">Marinobacter profundi</name>
    <dbReference type="NCBI Taxonomy" id="2666256"/>
    <lineage>
        <taxon>Bacteria</taxon>
        <taxon>Pseudomonadati</taxon>
        <taxon>Pseudomonadota</taxon>
        <taxon>Gammaproteobacteria</taxon>
        <taxon>Pseudomonadales</taxon>
        <taxon>Marinobacteraceae</taxon>
        <taxon>Marinobacter</taxon>
    </lineage>
</organism>
<dbReference type="CDD" id="cd17249">
    <property type="entry name" value="RMtype1_S_EcoR124I-TRD2-CR2_like"/>
    <property type="match status" value="1"/>
</dbReference>
<dbReference type="EMBL" id="NTFH01000005">
    <property type="protein sequence ID" value="PHQ15729.1"/>
    <property type="molecule type" value="Genomic_DNA"/>
</dbReference>
<keyword evidence="5" id="KW-0378">Hydrolase</keyword>
<keyword evidence="5" id="KW-0255">Endonuclease</keyword>
<evidence type="ECO:0000256" key="1">
    <source>
        <dbReference type="ARBA" id="ARBA00010923"/>
    </source>
</evidence>
<comment type="similarity">
    <text evidence="1">Belongs to the type-I restriction system S methylase family.</text>
</comment>
<dbReference type="GO" id="GO:0009307">
    <property type="term" value="P:DNA restriction-modification system"/>
    <property type="evidence" value="ECO:0007669"/>
    <property type="project" value="UniProtKB-KW"/>
</dbReference>
<dbReference type="Gene3D" id="3.90.220.20">
    <property type="entry name" value="DNA methylase specificity domains"/>
    <property type="match status" value="2"/>
</dbReference>
<feature type="domain" description="Type I restriction modification DNA specificity" evidence="4">
    <location>
        <begin position="363"/>
        <end position="539"/>
    </location>
</feature>
<gene>
    <name evidence="5" type="ORF">CLH61_06135</name>
</gene>
<dbReference type="CDD" id="cd16961">
    <property type="entry name" value="RMtype1_S_TRD-CR_like"/>
    <property type="match status" value="1"/>
</dbReference>
<dbReference type="InterPro" id="IPR051212">
    <property type="entry name" value="Type-I_RE_S_subunit"/>
</dbReference>
<dbReference type="RefSeq" id="WP_099613833.1">
    <property type="nucleotide sequence ID" value="NZ_KZ319369.1"/>
</dbReference>
<evidence type="ECO:0000256" key="3">
    <source>
        <dbReference type="ARBA" id="ARBA00023125"/>
    </source>
</evidence>
<keyword evidence="2" id="KW-0680">Restriction system</keyword>
<dbReference type="PANTHER" id="PTHR43140:SF1">
    <property type="entry name" value="TYPE I RESTRICTION ENZYME ECOKI SPECIFICITY SUBUNIT"/>
    <property type="match status" value="1"/>
</dbReference>
<reference evidence="5 6" key="1">
    <citation type="submission" date="2017-09" db="EMBL/GenBank/DDBJ databases">
        <title>The draft genome sequences of Marinobacter sp. PWS21.</title>
        <authorList>
            <person name="Cao J."/>
        </authorList>
    </citation>
    <scope>NUCLEOTIDE SEQUENCE [LARGE SCALE GENOMIC DNA]</scope>
    <source>
        <strain evidence="5 6">PWS21</strain>
    </source>
</reference>
<comment type="caution">
    <text evidence="5">The sequence shown here is derived from an EMBL/GenBank/DDBJ whole genome shotgun (WGS) entry which is preliminary data.</text>
</comment>
<evidence type="ECO:0000313" key="5">
    <source>
        <dbReference type="EMBL" id="PHQ15729.1"/>
    </source>
</evidence>
<dbReference type="PANTHER" id="PTHR43140">
    <property type="entry name" value="TYPE-1 RESTRICTION ENZYME ECOKI SPECIFICITY PROTEIN"/>
    <property type="match status" value="1"/>
</dbReference>
<name>A0A2G1UMT4_9GAMM</name>
<evidence type="ECO:0000256" key="2">
    <source>
        <dbReference type="ARBA" id="ARBA00022747"/>
    </source>
</evidence>
<feature type="domain" description="Type I restriction modification DNA specificity" evidence="4">
    <location>
        <begin position="103"/>
        <end position="277"/>
    </location>
</feature>
<evidence type="ECO:0000259" key="4">
    <source>
        <dbReference type="Pfam" id="PF01420"/>
    </source>
</evidence>
<proteinExistence type="inferred from homology"/>
<dbReference type="GO" id="GO:0003677">
    <property type="term" value="F:DNA binding"/>
    <property type="evidence" value="ECO:0007669"/>
    <property type="project" value="UniProtKB-KW"/>
</dbReference>
<sequence length="557" mass="62278">MSARELITEHLDLWTGAVTKKSSSGRGSNGKVELTGIKKLRELILELAVRGRLVEQNPADEPASKLLERVRAEKLHLVKQGEIKKRRKLPELSEMTIPFHLPSSWEWGQLEDVGRDWGQKAPSNEFSYIDVASVDNLRGATTQPSILSADEAPSRARKIVREGTLIYSTIRPYLQNIAVVESEIEPEPIASTAFAVLHPLAGMPARFFLHYLRSPAFVRYVESAQTGIAYPAINDKQFFSGLVPVPPLEEQHRIVQKVDELMALCDRLEKQTSDQLEAHETLVDTLFGTLTQSQNATELADNWARLAAHFDTLFTTEQSIDKLKQTILQLAVMGRLVEQDAEDEPIIDYLNSHNINATNHEQSGWAQVRLGDLGEIIGGATPSKKNPEFWQGEIPWVSPKDMKTDQISDSQDHVSKEAITNSPLRRIPPQSLLMVVRGMILAHSFPVAITTAPVTINQDMKALVPPSDISQYLLLFLKARKATVTDLVDRSSHGTCKLKSEKLWALPIDLPPIREQERILSRVDELMALCDQVKERLNQASETRCQLAEAIVQKAVS</sequence>
<keyword evidence="6" id="KW-1185">Reference proteome</keyword>
<dbReference type="GO" id="GO:0004519">
    <property type="term" value="F:endonuclease activity"/>
    <property type="evidence" value="ECO:0007669"/>
    <property type="project" value="UniProtKB-KW"/>
</dbReference>
<dbReference type="SUPFAM" id="SSF116734">
    <property type="entry name" value="DNA methylase specificity domain"/>
    <property type="match status" value="2"/>
</dbReference>
<keyword evidence="5" id="KW-0540">Nuclease</keyword>
<dbReference type="Pfam" id="PF01420">
    <property type="entry name" value="Methylase_S"/>
    <property type="match status" value="2"/>
</dbReference>
<evidence type="ECO:0000313" key="6">
    <source>
        <dbReference type="Proteomes" id="UP000231409"/>
    </source>
</evidence>
<protein>
    <submittedName>
        <fullName evidence="5">Restriction endonuclease subunit S</fullName>
    </submittedName>
</protein>
<dbReference type="InterPro" id="IPR044946">
    <property type="entry name" value="Restrct_endonuc_typeI_TRD_sf"/>
</dbReference>
<accession>A0A2G1UMT4</accession>
<dbReference type="AlphaFoldDB" id="A0A2G1UMT4"/>
<keyword evidence="3" id="KW-0238">DNA-binding</keyword>